<dbReference type="InterPro" id="IPR001810">
    <property type="entry name" value="F-box_dom"/>
</dbReference>
<dbReference type="PROSITE" id="PS50181">
    <property type="entry name" value="FBOX"/>
    <property type="match status" value="1"/>
</dbReference>
<evidence type="ECO:0000313" key="3">
    <source>
        <dbReference type="Proteomes" id="UP000077266"/>
    </source>
</evidence>
<dbReference type="Gene3D" id="1.20.1280.50">
    <property type="match status" value="1"/>
</dbReference>
<evidence type="ECO:0000313" key="2">
    <source>
        <dbReference type="EMBL" id="KZV98295.1"/>
    </source>
</evidence>
<dbReference type="InterPro" id="IPR036047">
    <property type="entry name" value="F-box-like_dom_sf"/>
</dbReference>
<dbReference type="OrthoDB" id="2640428at2759"/>
<gene>
    <name evidence="2" type="ORF">EXIGLDRAFT_728320</name>
</gene>
<keyword evidence="3" id="KW-1185">Reference proteome</keyword>
<organism evidence="2 3">
    <name type="scientific">Exidia glandulosa HHB12029</name>
    <dbReference type="NCBI Taxonomy" id="1314781"/>
    <lineage>
        <taxon>Eukaryota</taxon>
        <taxon>Fungi</taxon>
        <taxon>Dikarya</taxon>
        <taxon>Basidiomycota</taxon>
        <taxon>Agaricomycotina</taxon>
        <taxon>Agaricomycetes</taxon>
        <taxon>Auriculariales</taxon>
        <taxon>Exidiaceae</taxon>
        <taxon>Exidia</taxon>
    </lineage>
</organism>
<proteinExistence type="predicted"/>
<sequence>MQRLPNELWASVFAFFDLTDLTIVSQVAAHWRAVAFDQPLFWRDIIVQPPTPEILYWTSRKVAASLQRKVMLEVIITDEHAPVVDEIFNYVEITLSRCDSLRLVLPRNYWTRLANILARPAPALEQFRLKLLGSNDDGIEEPSLPADLFRSSSTNLRQVHLHGVALPSASAPAFQHVDTVILSVPDACWQEFDLRLFDIFPSTRALTLSGGGLKVVQPLPDRVVDAFKRLDLLYVQYYETENMVVFSQLPSAVIPEVSVIHSDIGTVYAALDQFSGPIRLAIVDLSPAIHVTFSSTETWIWRTFEETHSDFTPGNYNAAAVLEDPVILERVCQLRVSLSLWNIAAPFIPPNNVIAELMLYIDSKSAAFVALPTLAPKCPALQTLVLQARDDCVSVASNDIISLADLISPQAVNLELHRVLPQGDREGLVARFEGIVETMNYMS</sequence>
<dbReference type="Proteomes" id="UP000077266">
    <property type="component" value="Unassembled WGS sequence"/>
</dbReference>
<protein>
    <recommendedName>
        <fullName evidence="1">F-box domain-containing protein</fullName>
    </recommendedName>
</protein>
<evidence type="ECO:0000259" key="1">
    <source>
        <dbReference type="PROSITE" id="PS50181"/>
    </source>
</evidence>
<accession>A0A165LTC3</accession>
<dbReference type="Pfam" id="PF12937">
    <property type="entry name" value="F-box-like"/>
    <property type="match status" value="1"/>
</dbReference>
<dbReference type="SUPFAM" id="SSF81383">
    <property type="entry name" value="F-box domain"/>
    <property type="match status" value="1"/>
</dbReference>
<feature type="domain" description="F-box" evidence="1">
    <location>
        <begin position="1"/>
        <end position="45"/>
    </location>
</feature>
<reference evidence="2 3" key="1">
    <citation type="journal article" date="2016" name="Mol. Biol. Evol.">
        <title>Comparative Genomics of Early-Diverging Mushroom-Forming Fungi Provides Insights into the Origins of Lignocellulose Decay Capabilities.</title>
        <authorList>
            <person name="Nagy L.G."/>
            <person name="Riley R."/>
            <person name="Tritt A."/>
            <person name="Adam C."/>
            <person name="Daum C."/>
            <person name="Floudas D."/>
            <person name="Sun H."/>
            <person name="Yadav J.S."/>
            <person name="Pangilinan J."/>
            <person name="Larsson K.H."/>
            <person name="Matsuura K."/>
            <person name="Barry K."/>
            <person name="Labutti K."/>
            <person name="Kuo R."/>
            <person name="Ohm R.A."/>
            <person name="Bhattacharya S.S."/>
            <person name="Shirouzu T."/>
            <person name="Yoshinaga Y."/>
            <person name="Martin F.M."/>
            <person name="Grigoriev I.V."/>
            <person name="Hibbett D.S."/>
        </authorList>
    </citation>
    <scope>NUCLEOTIDE SEQUENCE [LARGE SCALE GENOMIC DNA]</scope>
    <source>
        <strain evidence="2 3">HHB12029</strain>
    </source>
</reference>
<dbReference type="EMBL" id="KV425920">
    <property type="protein sequence ID" value="KZV98295.1"/>
    <property type="molecule type" value="Genomic_DNA"/>
</dbReference>
<dbReference type="AlphaFoldDB" id="A0A165LTC3"/>
<dbReference type="InParanoid" id="A0A165LTC3"/>
<name>A0A165LTC3_EXIGL</name>